<name>A0ABU2GCV9_9EURY</name>
<reference evidence="2 3" key="1">
    <citation type="submission" date="2022-06" db="EMBL/GenBank/DDBJ databases">
        <title>Halogeometricum sp. a new haloarchaeum isolate from saline soil.</title>
        <authorList>
            <person name="Strakova D."/>
            <person name="Galisteo C."/>
            <person name="Sanchez-Porro C."/>
            <person name="Ventosa A."/>
        </authorList>
    </citation>
    <scope>NUCLEOTIDE SEQUENCE [LARGE SCALE GENOMIC DNA]</scope>
    <source>
        <strain evidence="2 3">S1BR25-6</strain>
    </source>
</reference>
<evidence type="ECO:0000313" key="2">
    <source>
        <dbReference type="EMBL" id="MDS0298589.1"/>
    </source>
</evidence>
<protein>
    <submittedName>
        <fullName evidence="2">Uncharacterized protein</fullName>
    </submittedName>
</protein>
<accession>A0ABU2GCV9</accession>
<sequence>MTDDTTDCAATADAARSGAPPTRETWRPRRRPERTDGGSDSDGEGGDDVRHWSTQ</sequence>
<dbReference type="Proteomes" id="UP001257060">
    <property type="component" value="Unassembled WGS sequence"/>
</dbReference>
<organism evidence="2 3">
    <name type="scientific">Halogeometricum salsisoli</name>
    <dbReference type="NCBI Taxonomy" id="2950536"/>
    <lineage>
        <taxon>Archaea</taxon>
        <taxon>Methanobacteriati</taxon>
        <taxon>Methanobacteriota</taxon>
        <taxon>Stenosarchaea group</taxon>
        <taxon>Halobacteria</taxon>
        <taxon>Halobacteriales</taxon>
        <taxon>Haloferacaceae</taxon>
        <taxon>Halogeometricum</taxon>
    </lineage>
</organism>
<evidence type="ECO:0000256" key="1">
    <source>
        <dbReference type="SAM" id="MobiDB-lite"/>
    </source>
</evidence>
<evidence type="ECO:0000313" key="3">
    <source>
        <dbReference type="Proteomes" id="UP001257060"/>
    </source>
</evidence>
<proteinExistence type="predicted"/>
<gene>
    <name evidence="2" type="ORF">NDI76_07530</name>
</gene>
<keyword evidence="3" id="KW-1185">Reference proteome</keyword>
<comment type="caution">
    <text evidence="2">The sequence shown here is derived from an EMBL/GenBank/DDBJ whole genome shotgun (WGS) entry which is preliminary data.</text>
</comment>
<feature type="compositionally biased region" description="Low complexity" evidence="1">
    <location>
        <begin position="7"/>
        <end position="23"/>
    </location>
</feature>
<dbReference type="EMBL" id="JAMQOP010000001">
    <property type="protein sequence ID" value="MDS0298589.1"/>
    <property type="molecule type" value="Genomic_DNA"/>
</dbReference>
<feature type="region of interest" description="Disordered" evidence="1">
    <location>
        <begin position="1"/>
        <end position="55"/>
    </location>
</feature>
<dbReference type="RefSeq" id="WP_310923389.1">
    <property type="nucleotide sequence ID" value="NZ_JAMQOP010000001.1"/>
</dbReference>